<dbReference type="EMBL" id="CP032228">
    <property type="protein sequence ID" value="QFI62152.1"/>
    <property type="molecule type" value="Genomic_DNA"/>
</dbReference>
<dbReference type="GO" id="GO:0006352">
    <property type="term" value="P:DNA-templated transcription initiation"/>
    <property type="evidence" value="ECO:0007669"/>
    <property type="project" value="InterPro"/>
</dbReference>
<evidence type="ECO:0000313" key="7">
    <source>
        <dbReference type="EMBL" id="QFI62152.1"/>
    </source>
</evidence>
<feature type="domain" description="RNA polymerase sigma factor 70 region 4 type 2" evidence="6">
    <location>
        <begin position="133"/>
        <end position="185"/>
    </location>
</feature>
<evidence type="ECO:0000259" key="5">
    <source>
        <dbReference type="Pfam" id="PF04542"/>
    </source>
</evidence>
<reference evidence="8" key="1">
    <citation type="submission" date="2018-09" db="EMBL/GenBank/DDBJ databases">
        <title>Nocardia yunnanensis sp. nov., an actinomycete isolated from a soil sample.</title>
        <authorList>
            <person name="Zhang J."/>
        </authorList>
    </citation>
    <scope>NUCLEOTIDE SEQUENCE [LARGE SCALE GENOMIC DNA]</scope>
    <source>
        <strain evidence="8">21-3</strain>
    </source>
</reference>
<sequence length="205" mass="23262">MTQIVAEIRHYPPQSVGPAYCAAKVSRTVGRRRTLDALYREERAGLIAYLARRVDSERARDLAQDVFLRAATSKQLTKLVNPAGFLRRIAFNLLVDEARRQKCRVRTQPLLENSDAPSRAAQEDAVHVHETRQALEIALAELPEKCARIFAMNRFEKKSYREIHIELGIALPTVDYYMMKALAHLRQALGHNCEPENPSRISSGI</sequence>
<dbReference type="GO" id="GO:0016987">
    <property type="term" value="F:sigma factor activity"/>
    <property type="evidence" value="ECO:0007669"/>
    <property type="project" value="UniProtKB-KW"/>
</dbReference>
<dbReference type="InterPro" id="IPR014284">
    <property type="entry name" value="RNA_pol_sigma-70_dom"/>
</dbReference>
<evidence type="ECO:0000256" key="3">
    <source>
        <dbReference type="ARBA" id="ARBA00023082"/>
    </source>
</evidence>
<dbReference type="GO" id="GO:0003677">
    <property type="term" value="F:DNA binding"/>
    <property type="evidence" value="ECO:0007669"/>
    <property type="project" value="InterPro"/>
</dbReference>
<keyword evidence="3" id="KW-0731">Sigma factor</keyword>
<dbReference type="PANTHER" id="PTHR43133:SF63">
    <property type="entry name" value="RNA POLYMERASE SIGMA FACTOR FECI-RELATED"/>
    <property type="match status" value="1"/>
</dbReference>
<dbReference type="SUPFAM" id="SSF88946">
    <property type="entry name" value="Sigma2 domain of RNA polymerase sigma factors"/>
    <property type="match status" value="1"/>
</dbReference>
<keyword evidence="4" id="KW-0804">Transcription</keyword>
<dbReference type="InterPro" id="IPR013249">
    <property type="entry name" value="RNA_pol_sigma70_r4_t2"/>
</dbReference>
<dbReference type="Gene3D" id="1.10.10.10">
    <property type="entry name" value="Winged helix-like DNA-binding domain superfamily/Winged helix DNA-binding domain"/>
    <property type="match status" value="1"/>
</dbReference>
<dbReference type="PANTHER" id="PTHR43133">
    <property type="entry name" value="RNA POLYMERASE ECF-TYPE SIGMA FACTO"/>
    <property type="match status" value="1"/>
</dbReference>
<dbReference type="RefSeq" id="WP_192796950.1">
    <property type="nucleotide sequence ID" value="NZ_CP032228.1"/>
</dbReference>
<dbReference type="Pfam" id="PF08281">
    <property type="entry name" value="Sigma70_r4_2"/>
    <property type="match status" value="1"/>
</dbReference>
<evidence type="ECO:0000256" key="2">
    <source>
        <dbReference type="ARBA" id="ARBA00023015"/>
    </source>
</evidence>
<dbReference type="InterPro" id="IPR036388">
    <property type="entry name" value="WH-like_DNA-bd_sf"/>
</dbReference>
<evidence type="ECO:0000259" key="6">
    <source>
        <dbReference type="Pfam" id="PF08281"/>
    </source>
</evidence>
<gene>
    <name evidence="7" type="ORF">D0Y83_01835</name>
</gene>
<accession>A0A5P6N809</accession>
<name>A0A5P6N809_9SPHN</name>
<dbReference type="InterPro" id="IPR039425">
    <property type="entry name" value="RNA_pol_sigma-70-like"/>
</dbReference>
<protein>
    <submittedName>
        <fullName evidence="7">Sigma-70 family RNA polymerase sigma factor</fullName>
    </submittedName>
</protein>
<dbReference type="Pfam" id="PF04542">
    <property type="entry name" value="Sigma70_r2"/>
    <property type="match status" value="1"/>
</dbReference>
<organism evidence="7 8">
    <name type="scientific">Qipengyuania flava</name>
    <dbReference type="NCBI Taxonomy" id="192812"/>
    <lineage>
        <taxon>Bacteria</taxon>
        <taxon>Pseudomonadati</taxon>
        <taxon>Pseudomonadota</taxon>
        <taxon>Alphaproteobacteria</taxon>
        <taxon>Sphingomonadales</taxon>
        <taxon>Erythrobacteraceae</taxon>
        <taxon>Qipengyuania</taxon>
    </lineage>
</organism>
<dbReference type="NCBIfam" id="TIGR02937">
    <property type="entry name" value="sigma70-ECF"/>
    <property type="match status" value="1"/>
</dbReference>
<comment type="similarity">
    <text evidence="1">Belongs to the sigma-70 factor family. ECF subfamily.</text>
</comment>
<feature type="domain" description="RNA polymerase sigma-70 region 2" evidence="5">
    <location>
        <begin position="38"/>
        <end position="102"/>
    </location>
</feature>
<dbReference type="SUPFAM" id="SSF88659">
    <property type="entry name" value="Sigma3 and sigma4 domains of RNA polymerase sigma factors"/>
    <property type="match status" value="1"/>
</dbReference>
<evidence type="ECO:0000256" key="1">
    <source>
        <dbReference type="ARBA" id="ARBA00010641"/>
    </source>
</evidence>
<dbReference type="InterPro" id="IPR007627">
    <property type="entry name" value="RNA_pol_sigma70_r2"/>
</dbReference>
<dbReference type="Gene3D" id="1.10.1740.10">
    <property type="match status" value="1"/>
</dbReference>
<keyword evidence="2" id="KW-0805">Transcription regulation</keyword>
<dbReference type="InterPro" id="IPR013325">
    <property type="entry name" value="RNA_pol_sigma_r2"/>
</dbReference>
<dbReference type="GeneID" id="69696023"/>
<dbReference type="InterPro" id="IPR013324">
    <property type="entry name" value="RNA_pol_sigma_r3/r4-like"/>
</dbReference>
<evidence type="ECO:0000313" key="8">
    <source>
        <dbReference type="Proteomes" id="UP000325385"/>
    </source>
</evidence>
<dbReference type="Proteomes" id="UP000325385">
    <property type="component" value="Chromosome"/>
</dbReference>
<dbReference type="AlphaFoldDB" id="A0A5P6N809"/>
<evidence type="ECO:0000256" key="4">
    <source>
        <dbReference type="ARBA" id="ARBA00023163"/>
    </source>
</evidence>
<proteinExistence type="inferred from homology"/>